<protein>
    <submittedName>
        <fullName evidence="1">Uncharacterized protein</fullName>
    </submittedName>
</protein>
<reference evidence="1 2" key="1">
    <citation type="journal article" date="2018" name="Environ. Microbiol.">
        <title>Novel energy conservation strategies and behaviour of Pelotomaculum schinkii driving syntrophic propionate catabolism.</title>
        <authorList>
            <person name="Hidalgo-Ahumada C.A.P."/>
            <person name="Nobu M.K."/>
            <person name="Narihiro T."/>
            <person name="Tamaki H."/>
            <person name="Liu W.T."/>
            <person name="Kamagata Y."/>
            <person name="Stams A.J.M."/>
            <person name="Imachi H."/>
            <person name="Sousa D.Z."/>
        </authorList>
    </citation>
    <scope>NUCLEOTIDE SEQUENCE [LARGE SCALE GENOMIC DNA]</scope>
    <source>
        <strain evidence="1 2">HH</strain>
    </source>
</reference>
<evidence type="ECO:0000313" key="2">
    <source>
        <dbReference type="Proteomes" id="UP000298324"/>
    </source>
</evidence>
<comment type="caution">
    <text evidence="1">The sequence shown here is derived from an EMBL/GenBank/DDBJ whole genome shotgun (WGS) entry which is preliminary data.</text>
</comment>
<organism evidence="1 2">
    <name type="scientific">Pelotomaculum schinkii</name>
    <dbReference type="NCBI Taxonomy" id="78350"/>
    <lineage>
        <taxon>Bacteria</taxon>
        <taxon>Bacillati</taxon>
        <taxon>Bacillota</taxon>
        <taxon>Clostridia</taxon>
        <taxon>Eubacteriales</taxon>
        <taxon>Desulfotomaculaceae</taxon>
        <taxon>Pelotomaculum</taxon>
    </lineage>
</organism>
<evidence type="ECO:0000313" key="1">
    <source>
        <dbReference type="EMBL" id="TEB08089.1"/>
    </source>
</evidence>
<gene>
    <name evidence="1" type="ORF">Psch_01644</name>
</gene>
<dbReference type="EMBL" id="QFGA01000001">
    <property type="protein sequence ID" value="TEB08089.1"/>
    <property type="molecule type" value="Genomic_DNA"/>
</dbReference>
<name>A0A4Y7RH46_9FIRM</name>
<accession>A0A4Y7RH46</accession>
<sequence>MGNGKPDNRLYKDQFREMYEKRRVIAYFQNYTKIFRNRAVFLFETNYYDNFFVPGVTELNTLKQSSVPICNT</sequence>
<dbReference type="AlphaFoldDB" id="A0A4Y7RH46"/>
<proteinExistence type="predicted"/>
<dbReference type="Proteomes" id="UP000298324">
    <property type="component" value="Unassembled WGS sequence"/>
</dbReference>
<keyword evidence="2" id="KW-1185">Reference proteome</keyword>